<dbReference type="PANTHER" id="PTHR24348:SF22">
    <property type="entry name" value="NON-SPECIFIC SERINE_THREONINE PROTEIN KINASE"/>
    <property type="match status" value="1"/>
</dbReference>
<evidence type="ECO:0000256" key="3">
    <source>
        <dbReference type="ARBA" id="ARBA00022741"/>
    </source>
</evidence>
<feature type="binding site" evidence="6">
    <location>
        <position position="132"/>
    </location>
    <ligand>
        <name>ATP</name>
        <dbReference type="ChEBI" id="CHEBI:30616"/>
    </ligand>
</feature>
<protein>
    <recommendedName>
        <fullName evidence="1">non-specific serine/threonine protein kinase</fullName>
        <ecNumber evidence="1">2.7.11.1</ecNumber>
    </recommendedName>
</protein>
<sequence>MIVPDFDYKMNSYEGENYEEFDYYSSQCERKPKLNMNNNFEEMSSMTERNNELYDSLNENNNVDNDEEETNEKTEHETIVDKYHLRDLVGTTISGNICNRRHSYFLIDLIGNGSFAAVFIGKREDGKCFAIKCIPKIDLNDDQLSNQLLEAETLIDLGSHPNILNLHHIIDNEKYLFLVLDLCDIDLYDILTQDYCGIDKNNYGGLAEKDVRYIFNKIADALLYCHEHGIYHRDLKPENILIRFLGDNNGYDVKLTDFGLCTKNDFSEAFGCGSLRYIPPECINDAVASDFMDEEAISFLDHDNSDPFNKYKIREIGYSARANDAWAMGIILINLLFGRNPWFSASLDDECFMAFVKDDSDFLRKKFGFTEQFNDLVKKIFAFYPCERLTLEEMVEIFNSIDVYYDDDYYQKIRAEFEKENDEIYEEKENENKNEKFEGNGNILSMNEEYDAKMPAFEEKKTMLSQNFDKYCSSTPSANWSYGEKREKQNMDKTKEQRSRSRSYLHYCNVPDVDDDIYNELPKDAMDKFSPASTIYDDPNFSYYSTSLTNTVSPTVIDETTYIKNGMDGHYDPNNYTDEKEEKTIFEESKKNAPWSLLENSTPRNINNFSNTNGFIHHKLNLSSTEINTPNSSFTSGLNSTNEKLEEEFIFYPEETNQYDDGNKEWKDMHRYYQRELYRKEIKNGKKFEKENVDNNRKKEEEEKMATTRVKSTGSTSLRLLIESIERTKAINSGKMKPCEDPTFYNMNTNLLNTPPGLKINNNIKSKNTFSNNNNYHNMNNMNKTMNTYYNHTIMNNNINNNNNINSHHNPPNYFGNSGMKYDYNSINYTPVPIANQNQMNFINLTYAMASNYYLFYQNNYQNFFNNSVFNKMNSNYYNTNSNGFYPMNTQNNINNQFNNPMTYCMKNYNINHYNNPFNSMPNYFPVAVGN</sequence>
<organism evidence="9 10">
    <name type="scientific">Neocallimastix californiae</name>
    <dbReference type="NCBI Taxonomy" id="1754190"/>
    <lineage>
        <taxon>Eukaryota</taxon>
        <taxon>Fungi</taxon>
        <taxon>Fungi incertae sedis</taxon>
        <taxon>Chytridiomycota</taxon>
        <taxon>Chytridiomycota incertae sedis</taxon>
        <taxon>Neocallimastigomycetes</taxon>
        <taxon>Neocallimastigales</taxon>
        <taxon>Neocallimastigaceae</taxon>
        <taxon>Neocallimastix</taxon>
    </lineage>
</organism>
<dbReference type="InterPro" id="IPR045269">
    <property type="entry name" value="Atg1-like"/>
</dbReference>
<dbReference type="SMART" id="SM00220">
    <property type="entry name" value="S_TKc"/>
    <property type="match status" value="1"/>
</dbReference>
<dbReference type="SUPFAM" id="SSF56112">
    <property type="entry name" value="Protein kinase-like (PK-like)"/>
    <property type="match status" value="1"/>
</dbReference>
<dbReference type="InterPro" id="IPR008271">
    <property type="entry name" value="Ser/Thr_kinase_AS"/>
</dbReference>
<dbReference type="PROSITE" id="PS00107">
    <property type="entry name" value="PROTEIN_KINASE_ATP"/>
    <property type="match status" value="1"/>
</dbReference>
<dbReference type="GO" id="GO:0000407">
    <property type="term" value="C:phagophore assembly site"/>
    <property type="evidence" value="ECO:0007669"/>
    <property type="project" value="TreeGrafter"/>
</dbReference>
<evidence type="ECO:0000256" key="4">
    <source>
        <dbReference type="ARBA" id="ARBA00022777"/>
    </source>
</evidence>
<comment type="caution">
    <text evidence="9">The sequence shown here is derived from an EMBL/GenBank/DDBJ whole genome shotgun (WGS) entry which is preliminary data.</text>
</comment>
<feature type="domain" description="Protein kinase" evidence="8">
    <location>
        <begin position="104"/>
        <end position="405"/>
    </location>
</feature>
<evidence type="ECO:0000259" key="8">
    <source>
        <dbReference type="PROSITE" id="PS50011"/>
    </source>
</evidence>
<evidence type="ECO:0000313" key="10">
    <source>
        <dbReference type="Proteomes" id="UP000193920"/>
    </source>
</evidence>
<evidence type="ECO:0000256" key="5">
    <source>
        <dbReference type="ARBA" id="ARBA00022840"/>
    </source>
</evidence>
<dbReference type="GO" id="GO:0010506">
    <property type="term" value="P:regulation of autophagy"/>
    <property type="evidence" value="ECO:0007669"/>
    <property type="project" value="InterPro"/>
</dbReference>
<feature type="region of interest" description="Disordered" evidence="7">
    <location>
        <begin position="56"/>
        <end position="76"/>
    </location>
</feature>
<keyword evidence="3 6" id="KW-0547">Nucleotide-binding</keyword>
<dbReference type="GO" id="GO:0016020">
    <property type="term" value="C:membrane"/>
    <property type="evidence" value="ECO:0007669"/>
    <property type="project" value="TreeGrafter"/>
</dbReference>
<feature type="compositionally biased region" description="Basic and acidic residues" evidence="7">
    <location>
        <begin position="693"/>
        <end position="706"/>
    </location>
</feature>
<reference evidence="9 10" key="1">
    <citation type="submission" date="2016-08" db="EMBL/GenBank/DDBJ databases">
        <title>A Parts List for Fungal Cellulosomes Revealed by Comparative Genomics.</title>
        <authorList>
            <consortium name="DOE Joint Genome Institute"/>
            <person name="Haitjema C.H."/>
            <person name="Gilmore S.P."/>
            <person name="Henske J.K."/>
            <person name="Solomon K.V."/>
            <person name="De Groot R."/>
            <person name="Kuo A."/>
            <person name="Mondo S.J."/>
            <person name="Salamov A.A."/>
            <person name="Labutti K."/>
            <person name="Zhao Z."/>
            <person name="Chiniquy J."/>
            <person name="Barry K."/>
            <person name="Brewer H.M."/>
            <person name="Purvine S.O."/>
            <person name="Wright A.T."/>
            <person name="Boxma B."/>
            <person name="Van Alen T."/>
            <person name="Hackstein J.H."/>
            <person name="Baker S.E."/>
            <person name="Grigoriev I.V."/>
            <person name="O'Malley M.A."/>
        </authorList>
    </citation>
    <scope>NUCLEOTIDE SEQUENCE [LARGE SCALE GENOMIC DNA]</scope>
    <source>
        <strain evidence="9 10">G1</strain>
    </source>
</reference>
<dbReference type="GO" id="GO:0005524">
    <property type="term" value="F:ATP binding"/>
    <property type="evidence" value="ECO:0007669"/>
    <property type="project" value="UniProtKB-UniRule"/>
</dbReference>
<dbReference type="EMBL" id="MCOG01000334">
    <property type="protein sequence ID" value="ORY16201.1"/>
    <property type="molecule type" value="Genomic_DNA"/>
</dbReference>
<evidence type="ECO:0000256" key="2">
    <source>
        <dbReference type="ARBA" id="ARBA00022679"/>
    </source>
</evidence>
<dbReference type="PANTHER" id="PTHR24348">
    <property type="entry name" value="SERINE/THREONINE-PROTEIN KINASE UNC-51-RELATED"/>
    <property type="match status" value="1"/>
</dbReference>
<dbReference type="GO" id="GO:0005829">
    <property type="term" value="C:cytosol"/>
    <property type="evidence" value="ECO:0007669"/>
    <property type="project" value="TreeGrafter"/>
</dbReference>
<dbReference type="OrthoDB" id="541276at2759"/>
<keyword evidence="2" id="KW-0808">Transferase</keyword>
<dbReference type="GO" id="GO:0000045">
    <property type="term" value="P:autophagosome assembly"/>
    <property type="evidence" value="ECO:0007669"/>
    <property type="project" value="TreeGrafter"/>
</dbReference>
<keyword evidence="5 6" id="KW-0067">ATP-binding</keyword>
<dbReference type="AlphaFoldDB" id="A0A1Y2A0Z2"/>
<name>A0A1Y2A0Z2_9FUNG</name>
<dbReference type="Proteomes" id="UP000193920">
    <property type="component" value="Unassembled WGS sequence"/>
</dbReference>
<dbReference type="STRING" id="1754190.A0A1Y2A0Z2"/>
<feature type="region of interest" description="Disordered" evidence="7">
    <location>
        <begin position="693"/>
        <end position="712"/>
    </location>
</feature>
<proteinExistence type="predicted"/>
<dbReference type="InterPro" id="IPR017441">
    <property type="entry name" value="Protein_kinase_ATP_BS"/>
</dbReference>
<keyword evidence="10" id="KW-1185">Reference proteome</keyword>
<dbReference type="GO" id="GO:0004674">
    <property type="term" value="F:protein serine/threonine kinase activity"/>
    <property type="evidence" value="ECO:0007669"/>
    <property type="project" value="UniProtKB-EC"/>
</dbReference>
<dbReference type="Gene3D" id="1.10.510.10">
    <property type="entry name" value="Transferase(Phosphotransferase) domain 1"/>
    <property type="match status" value="1"/>
</dbReference>
<evidence type="ECO:0000256" key="7">
    <source>
        <dbReference type="SAM" id="MobiDB-lite"/>
    </source>
</evidence>
<gene>
    <name evidence="9" type="ORF">LY90DRAFT_708441</name>
</gene>
<dbReference type="EC" id="2.7.11.1" evidence="1"/>
<keyword evidence="4 9" id="KW-0418">Kinase</keyword>
<dbReference type="PROSITE" id="PS00108">
    <property type="entry name" value="PROTEIN_KINASE_ST"/>
    <property type="match status" value="1"/>
</dbReference>
<dbReference type="InterPro" id="IPR011009">
    <property type="entry name" value="Kinase-like_dom_sf"/>
</dbReference>
<dbReference type="PROSITE" id="PS50011">
    <property type="entry name" value="PROTEIN_KINASE_DOM"/>
    <property type="match status" value="1"/>
</dbReference>
<dbReference type="InterPro" id="IPR000719">
    <property type="entry name" value="Prot_kinase_dom"/>
</dbReference>
<evidence type="ECO:0000256" key="1">
    <source>
        <dbReference type="ARBA" id="ARBA00012513"/>
    </source>
</evidence>
<evidence type="ECO:0000256" key="6">
    <source>
        <dbReference type="PROSITE-ProRule" id="PRU10141"/>
    </source>
</evidence>
<dbReference type="GO" id="GO:0005776">
    <property type="term" value="C:autophagosome"/>
    <property type="evidence" value="ECO:0007669"/>
    <property type="project" value="TreeGrafter"/>
</dbReference>
<dbReference type="Pfam" id="PF00069">
    <property type="entry name" value="Pkinase"/>
    <property type="match status" value="1"/>
</dbReference>
<evidence type="ECO:0000313" key="9">
    <source>
        <dbReference type="EMBL" id="ORY16201.1"/>
    </source>
</evidence>
<accession>A0A1Y2A0Z2</accession>